<reference evidence="1" key="1">
    <citation type="journal article" date="2018" name="Genome Res.">
        <title>The genomic architecture and molecular evolution of ant odorant receptors.</title>
        <authorList>
            <person name="McKenzie S.K."/>
            <person name="Kronauer D.J.C."/>
        </authorList>
    </citation>
    <scope>NUCLEOTIDE SEQUENCE [LARGE SCALE GENOMIC DNA]</scope>
    <source>
        <strain evidence="1">Clonal line C1</strain>
    </source>
</reference>
<evidence type="ECO:0000313" key="1">
    <source>
        <dbReference type="EMBL" id="RLU22064.1"/>
    </source>
</evidence>
<sequence length="130" mass="14943">MVTVPPRVTNLEIYEIDNSQTPNIVHLRWQGPLLPHNGILRIYQVRSCDATKCTNTEIQLNAICDLWDDYICASIEAYENNQTIDVVAYNVNVSEAGIPFEVSMANHNASMNLCTQYDHYFKNMLYYTFS</sequence>
<dbReference type="EMBL" id="QOIP01000006">
    <property type="protein sequence ID" value="RLU22064.1"/>
    <property type="molecule type" value="Genomic_DNA"/>
</dbReference>
<proteinExistence type="predicted"/>
<protein>
    <recommendedName>
        <fullName evidence="2">Fibronectin type-III domain-containing protein</fullName>
    </recommendedName>
</protein>
<dbReference type="Proteomes" id="UP000279307">
    <property type="component" value="Chromosome 6"/>
</dbReference>
<reference evidence="1" key="2">
    <citation type="submission" date="2018-07" db="EMBL/GenBank/DDBJ databases">
        <authorList>
            <person name="Mckenzie S.K."/>
            <person name="Kronauer D.J.C."/>
        </authorList>
    </citation>
    <scope>NUCLEOTIDE SEQUENCE</scope>
    <source>
        <strain evidence="1">Clonal line C1</strain>
    </source>
</reference>
<name>A0A3L8DNQ5_OOCBI</name>
<accession>A0A3L8DNQ5</accession>
<gene>
    <name evidence="1" type="ORF">DMN91_006444</name>
</gene>
<evidence type="ECO:0008006" key="2">
    <source>
        <dbReference type="Google" id="ProtNLM"/>
    </source>
</evidence>
<organism evidence="1">
    <name type="scientific">Ooceraea biroi</name>
    <name type="common">Clonal raider ant</name>
    <name type="synonym">Cerapachys biroi</name>
    <dbReference type="NCBI Taxonomy" id="2015173"/>
    <lineage>
        <taxon>Eukaryota</taxon>
        <taxon>Metazoa</taxon>
        <taxon>Ecdysozoa</taxon>
        <taxon>Arthropoda</taxon>
        <taxon>Hexapoda</taxon>
        <taxon>Insecta</taxon>
        <taxon>Pterygota</taxon>
        <taxon>Neoptera</taxon>
        <taxon>Endopterygota</taxon>
        <taxon>Hymenoptera</taxon>
        <taxon>Apocrita</taxon>
        <taxon>Aculeata</taxon>
        <taxon>Formicoidea</taxon>
        <taxon>Formicidae</taxon>
        <taxon>Dorylinae</taxon>
        <taxon>Ooceraea</taxon>
    </lineage>
</organism>
<dbReference type="AlphaFoldDB" id="A0A3L8DNQ5"/>
<dbReference type="OrthoDB" id="7669690at2759"/>
<comment type="caution">
    <text evidence="1">The sequence shown here is derived from an EMBL/GenBank/DDBJ whole genome shotgun (WGS) entry which is preliminary data.</text>
</comment>